<name>A0A6L3IIS5_9BACT</name>
<evidence type="ECO:0000313" key="2">
    <source>
        <dbReference type="EMBL" id="KAA5303655.1"/>
    </source>
</evidence>
<protein>
    <submittedName>
        <fullName evidence="2">MATE family efflux transporter</fullName>
    </submittedName>
</protein>
<accession>A0A6L3IIS5</accession>
<keyword evidence="1" id="KW-1133">Transmembrane helix</keyword>
<dbReference type="EMBL" id="VVZV01000313">
    <property type="protein sequence ID" value="KAA5303655.1"/>
    <property type="molecule type" value="Genomic_DNA"/>
</dbReference>
<dbReference type="Proteomes" id="UP000481700">
    <property type="component" value="Unassembled WGS sequence"/>
</dbReference>
<reference evidence="2 3" key="1">
    <citation type="journal article" date="2019" name="Nat. Med.">
        <title>A library of human gut bacterial isolates paired with longitudinal multiomics data enables mechanistic microbiome research.</title>
        <authorList>
            <person name="Poyet M."/>
            <person name="Groussin M."/>
            <person name="Gibbons S.M."/>
            <person name="Avila-Pacheco J."/>
            <person name="Jiang X."/>
            <person name="Kearney S.M."/>
            <person name="Perrotta A.R."/>
            <person name="Berdy B."/>
            <person name="Zhao S."/>
            <person name="Lieberman T.D."/>
            <person name="Swanson P.K."/>
            <person name="Smith M."/>
            <person name="Roesemann S."/>
            <person name="Alexander J.E."/>
            <person name="Rich S.A."/>
            <person name="Livny J."/>
            <person name="Vlamakis H."/>
            <person name="Clish C."/>
            <person name="Bullock K."/>
            <person name="Deik A."/>
            <person name="Scott J."/>
            <person name="Pierce K.A."/>
            <person name="Xavier R.J."/>
            <person name="Alm E.J."/>
        </authorList>
    </citation>
    <scope>NUCLEOTIDE SEQUENCE [LARGE SCALE GENOMIC DNA]</scope>
    <source>
        <strain evidence="2 3">BIOML-A25</strain>
    </source>
</reference>
<keyword evidence="1" id="KW-0472">Membrane</keyword>
<gene>
    <name evidence="2" type="ORF">F2Z07_27225</name>
</gene>
<dbReference type="AlphaFoldDB" id="A0A6L3IIS5"/>
<organism evidence="2 3">
    <name type="scientific">Phocaeicola dorei</name>
    <dbReference type="NCBI Taxonomy" id="357276"/>
    <lineage>
        <taxon>Bacteria</taxon>
        <taxon>Pseudomonadati</taxon>
        <taxon>Bacteroidota</taxon>
        <taxon>Bacteroidia</taxon>
        <taxon>Bacteroidales</taxon>
        <taxon>Bacteroidaceae</taxon>
        <taxon>Phocaeicola</taxon>
    </lineage>
</organism>
<keyword evidence="1" id="KW-0812">Transmembrane</keyword>
<comment type="caution">
    <text evidence="2">The sequence shown here is derived from an EMBL/GenBank/DDBJ whole genome shotgun (WGS) entry which is preliminary data.</text>
</comment>
<feature type="transmembrane region" description="Helical" evidence="1">
    <location>
        <begin position="33"/>
        <end position="55"/>
    </location>
</feature>
<sequence length="69" mass="7955">RIKPAITFAVLRGFVFLVPCFMVLPAIMGVKGIWLALPLSEILTTLVIVVTFWIYSRQRAIICRQFFRI</sequence>
<evidence type="ECO:0000313" key="3">
    <source>
        <dbReference type="Proteomes" id="UP000481700"/>
    </source>
</evidence>
<feature type="transmembrane region" description="Helical" evidence="1">
    <location>
        <begin position="7"/>
        <end position="27"/>
    </location>
</feature>
<proteinExistence type="predicted"/>
<evidence type="ECO:0000256" key="1">
    <source>
        <dbReference type="SAM" id="Phobius"/>
    </source>
</evidence>
<feature type="non-terminal residue" evidence="2">
    <location>
        <position position="1"/>
    </location>
</feature>